<keyword evidence="2" id="KW-0539">Nucleus</keyword>
<dbReference type="Gramene" id="KZM98500">
    <property type="protein sequence ID" value="KZM98500"/>
    <property type="gene ID" value="DCAR_014138"/>
</dbReference>
<dbReference type="KEGG" id="dcr:108216515"/>
<dbReference type="AlphaFoldDB" id="A0A162ABQ9"/>
<dbReference type="InterPro" id="IPR051992">
    <property type="entry name" value="OxStress_Response_Reg"/>
</dbReference>
<dbReference type="PANTHER" id="PTHR33172:SF29">
    <property type="entry name" value="OS06G0559400 PROTEIN"/>
    <property type="match status" value="1"/>
</dbReference>
<dbReference type="GO" id="GO:0005634">
    <property type="term" value="C:nucleus"/>
    <property type="evidence" value="ECO:0007669"/>
    <property type="project" value="UniProtKB-SubCell"/>
</dbReference>
<feature type="compositionally biased region" description="Polar residues" evidence="3">
    <location>
        <begin position="163"/>
        <end position="181"/>
    </location>
</feature>
<evidence type="ECO:0000256" key="1">
    <source>
        <dbReference type="ARBA" id="ARBA00004123"/>
    </source>
</evidence>
<feature type="region of interest" description="Disordered" evidence="3">
    <location>
        <begin position="152"/>
        <end position="183"/>
    </location>
</feature>
<dbReference type="PANTHER" id="PTHR33172">
    <property type="entry name" value="OS08G0516900 PROTEIN"/>
    <property type="match status" value="1"/>
</dbReference>
<protein>
    <submittedName>
        <fullName evidence="4">Uncharacterized protein</fullName>
    </submittedName>
</protein>
<comment type="subcellular location">
    <subcellularLocation>
        <location evidence="1">Nucleus</location>
    </subcellularLocation>
</comment>
<accession>A0A162ABQ9</accession>
<dbReference type="Proteomes" id="UP000077755">
    <property type="component" value="Chromosome 4"/>
</dbReference>
<dbReference type="OrthoDB" id="1938584at2759"/>
<reference evidence="4" key="1">
    <citation type="journal article" date="2016" name="Nat. Genet.">
        <title>A high-quality carrot genome assembly provides new insights into carotenoid accumulation and asterid genome evolution.</title>
        <authorList>
            <person name="Iorizzo M."/>
            <person name="Ellison S."/>
            <person name="Senalik D."/>
            <person name="Zeng P."/>
            <person name="Satapoomin P."/>
            <person name="Huang J."/>
            <person name="Bowman M."/>
            <person name="Iovene M."/>
            <person name="Sanseverino W."/>
            <person name="Cavagnaro P."/>
            <person name="Yildiz M."/>
            <person name="Macko-Podgorni A."/>
            <person name="Moranska E."/>
            <person name="Grzebelus E."/>
            <person name="Grzebelus D."/>
            <person name="Ashrafi H."/>
            <person name="Zheng Z."/>
            <person name="Cheng S."/>
            <person name="Spooner D."/>
            <person name="Van Deynze A."/>
            <person name="Simon P."/>
        </authorList>
    </citation>
    <scope>NUCLEOTIDE SEQUENCE [LARGE SCALE GENOMIC DNA]</scope>
    <source>
        <tissue evidence="4">Leaf</tissue>
    </source>
</reference>
<reference evidence="5" key="2">
    <citation type="submission" date="2022-03" db="EMBL/GenBank/DDBJ databases">
        <title>Draft title - Genomic analysis of global carrot germplasm unveils the trajectory of domestication and the origin of high carotenoid orange carrot.</title>
        <authorList>
            <person name="Iorizzo M."/>
            <person name="Ellison S."/>
            <person name="Senalik D."/>
            <person name="Macko-Podgorni A."/>
            <person name="Grzebelus D."/>
            <person name="Bostan H."/>
            <person name="Rolling W."/>
            <person name="Curaba J."/>
            <person name="Simon P."/>
        </authorList>
    </citation>
    <scope>NUCLEOTIDE SEQUENCE</scope>
    <source>
        <tissue evidence="5">Leaf</tissue>
    </source>
</reference>
<evidence type="ECO:0000313" key="6">
    <source>
        <dbReference type="Proteomes" id="UP000077755"/>
    </source>
</evidence>
<sequence length="200" mass="21977">MGFASFDVQAKKRYGVQLDDQGSEDFSLSASSSDEISSAASSDFSDVEDHSPTSLNDMSSLLQQLPIKRGLSRHFEGKSQSFTDLSNVSCLEDLAKPEHPYNKKLKSCKSYVGLYGESQRSNQQMMSSHIIPKSASSRLISKKTSRGSCSSFITSAAKRNHSDTTTRPPTHPSSYRSSDPQTPLFEAKDSLRCVIPFFTA</sequence>
<keyword evidence="6" id="KW-1185">Reference proteome</keyword>
<gene>
    <name evidence="4" type="ORF">DCAR_014138</name>
    <name evidence="5" type="ORF">DCAR_0416801</name>
</gene>
<organism evidence="4">
    <name type="scientific">Daucus carota subsp. sativus</name>
    <name type="common">Carrot</name>
    <dbReference type="NCBI Taxonomy" id="79200"/>
    <lineage>
        <taxon>Eukaryota</taxon>
        <taxon>Viridiplantae</taxon>
        <taxon>Streptophyta</taxon>
        <taxon>Embryophyta</taxon>
        <taxon>Tracheophyta</taxon>
        <taxon>Spermatophyta</taxon>
        <taxon>Magnoliopsida</taxon>
        <taxon>eudicotyledons</taxon>
        <taxon>Gunneridae</taxon>
        <taxon>Pentapetalae</taxon>
        <taxon>asterids</taxon>
        <taxon>campanulids</taxon>
        <taxon>Apiales</taxon>
        <taxon>Apiaceae</taxon>
        <taxon>Apioideae</taxon>
        <taxon>Scandiceae</taxon>
        <taxon>Daucinae</taxon>
        <taxon>Daucus</taxon>
        <taxon>Daucus sect. Daucus</taxon>
    </lineage>
</organism>
<evidence type="ECO:0000313" key="5">
    <source>
        <dbReference type="EMBL" id="WOG97461.1"/>
    </source>
</evidence>
<dbReference type="GO" id="GO:0006950">
    <property type="term" value="P:response to stress"/>
    <property type="evidence" value="ECO:0007669"/>
    <property type="project" value="UniProtKB-ARBA"/>
</dbReference>
<dbReference type="EMBL" id="CP093346">
    <property type="protein sequence ID" value="WOG97461.1"/>
    <property type="molecule type" value="Genomic_DNA"/>
</dbReference>
<dbReference type="EMBL" id="LNRQ01000004">
    <property type="protein sequence ID" value="KZM98500.1"/>
    <property type="molecule type" value="Genomic_DNA"/>
</dbReference>
<evidence type="ECO:0000256" key="3">
    <source>
        <dbReference type="SAM" id="MobiDB-lite"/>
    </source>
</evidence>
<proteinExistence type="predicted"/>
<name>A0A162ABQ9_DAUCS</name>
<dbReference type="OMA" id="MSSHIIP"/>
<dbReference type="STRING" id="79200.A0A162ABQ9"/>
<evidence type="ECO:0000313" key="4">
    <source>
        <dbReference type="EMBL" id="KZM98500.1"/>
    </source>
</evidence>
<evidence type="ECO:0000256" key="2">
    <source>
        <dbReference type="ARBA" id="ARBA00023242"/>
    </source>
</evidence>